<feature type="compositionally biased region" description="Polar residues" evidence="1">
    <location>
        <begin position="741"/>
        <end position="759"/>
    </location>
</feature>
<evidence type="ECO:0000259" key="2">
    <source>
        <dbReference type="PROSITE" id="PS50174"/>
    </source>
</evidence>
<feature type="domain" description="G-patch" evidence="2">
    <location>
        <begin position="26"/>
        <end position="72"/>
    </location>
</feature>
<evidence type="ECO:0000313" key="4">
    <source>
        <dbReference type="RefSeq" id="XP_017878748.1"/>
    </source>
</evidence>
<feature type="region of interest" description="Disordered" evidence="1">
    <location>
        <begin position="283"/>
        <end position="310"/>
    </location>
</feature>
<name>A0AAJ7N5M1_9HYME</name>
<dbReference type="GO" id="GO:0010521">
    <property type="term" value="F:telomerase inhibitor activity"/>
    <property type="evidence" value="ECO:0007669"/>
    <property type="project" value="TreeGrafter"/>
</dbReference>
<dbReference type="Proteomes" id="UP000694925">
    <property type="component" value="Unplaced"/>
</dbReference>
<accession>A0AAJ7N5M1</accession>
<dbReference type="AlphaFoldDB" id="A0AAJ7N5M1"/>
<feature type="compositionally biased region" description="Basic residues" evidence="1">
    <location>
        <begin position="403"/>
        <end position="416"/>
    </location>
</feature>
<dbReference type="SMART" id="SM00443">
    <property type="entry name" value="G_patch"/>
    <property type="match status" value="1"/>
</dbReference>
<reference evidence="4" key="1">
    <citation type="submission" date="2025-08" db="UniProtKB">
        <authorList>
            <consortium name="RefSeq"/>
        </authorList>
    </citation>
    <scope>IDENTIFICATION</scope>
    <source>
        <tissue evidence="4">Whole body</tissue>
    </source>
</reference>
<dbReference type="GO" id="GO:0005730">
    <property type="term" value="C:nucleolus"/>
    <property type="evidence" value="ECO:0007669"/>
    <property type="project" value="TreeGrafter"/>
</dbReference>
<proteinExistence type="predicted"/>
<feature type="region of interest" description="Disordered" evidence="1">
    <location>
        <begin position="401"/>
        <end position="423"/>
    </location>
</feature>
<dbReference type="PANTHER" id="PTHR23149:SF27">
    <property type="entry name" value="PIN2_TERF1-INTERACTING TELOMERASE INHIBITOR 1"/>
    <property type="match status" value="1"/>
</dbReference>
<feature type="region of interest" description="Disordered" evidence="1">
    <location>
        <begin position="231"/>
        <end position="270"/>
    </location>
</feature>
<dbReference type="InterPro" id="IPR000467">
    <property type="entry name" value="G_patch_dom"/>
</dbReference>
<dbReference type="GeneID" id="108624156"/>
<feature type="compositionally biased region" description="Polar residues" evidence="1">
    <location>
        <begin position="805"/>
        <end position="815"/>
    </location>
</feature>
<feature type="compositionally biased region" description="Basic and acidic residues" evidence="1">
    <location>
        <begin position="663"/>
        <end position="679"/>
    </location>
</feature>
<protein>
    <submittedName>
        <fullName evidence="4">Uncharacterized protein DDB_G0283697-like</fullName>
    </submittedName>
</protein>
<feature type="compositionally biased region" description="Low complexity" evidence="1">
    <location>
        <begin position="767"/>
        <end position="791"/>
    </location>
</feature>
<dbReference type="RefSeq" id="XP_017878748.1">
    <property type="nucleotide sequence ID" value="XM_018023259.2"/>
</dbReference>
<feature type="compositionally biased region" description="Basic and acidic residues" evidence="1">
    <location>
        <begin position="702"/>
        <end position="740"/>
    </location>
</feature>
<dbReference type="Pfam" id="PF01585">
    <property type="entry name" value="G-patch"/>
    <property type="match status" value="1"/>
</dbReference>
<dbReference type="PROSITE" id="PS50174">
    <property type="entry name" value="G_PATCH"/>
    <property type="match status" value="1"/>
</dbReference>
<gene>
    <name evidence="4" type="primary">LOC108624156</name>
</gene>
<feature type="region of interest" description="Disordered" evidence="1">
    <location>
        <begin position="1"/>
        <end position="27"/>
    </location>
</feature>
<feature type="compositionally biased region" description="Basic and acidic residues" evidence="1">
    <location>
        <begin position="232"/>
        <end position="262"/>
    </location>
</feature>
<sequence length="827" mass="94871">MAMLAEPRRKQKWTLNPRGKQWSEDSNKFGQKMLEKMGWSAGKGLGASEQGITEHVRVPLKNDTSGIGFKKDALDEAWTEHQDSYNEFLKQLQENEDHNVVKIEENDVLSGKSLELKSKQSRARVHYQKFTRGKDVNKYSSKDLANIFGQKELSIIKKDKNKESVQEEKLDEIGMQDNRGGVITINGGNMAEYFMKKSQQFTSTIKKEQEEIESESELTKYVGFGFSSQVQRETKSVEEEEDAKGVGKKVETKKSQRHKEDSPSNYAFENPCIQLDSPEIVSNSSKCKSYKRKSLDDIKPSPSKKVKKFKSDESVSESEYGIVNAAMDLDVDNEPVNETFNGKEFEVPRVQFGLTNTGLDLSDETNVKKRRVTFNDHVEYSTDPINKKKKLITLDKFEVENTKRKKKKSKDKKKDHHVVNDNSISSGFVNEALELVEPTEVNDNEMVNKKKKKSKDKKKPKPDDDYTSSGFVNEALDLASLEKSVEVNDNEINEISEVRCDNVRKKRSRRSNLETIIEIPEEDGLDVTKRSKVEDDITEIDNSVVAVDSNQLQDDGAKKKDKKKKCKGNIEEEHKKVTTIEEKKIILESGNVRLEEEDEQSINEEKRIMDILQEKKMRKNKSSDQLEEEVQNDTEAVKLKKKKKKENQDKSIDQNSEINPETDGNKENDVHEEFTETELKKKKKKKKKDKDENNLNVSKTNDLNKLEEGTEIKKGTPNKESRKENSSKETELTIEPKENSSEIQYSQDNNIDATQNTEFRNNKNRNRFSSSNRRSSTRNNSNNDNSSSPRNQRSRMSKKLLVSLFNKSSVHNFPGSNMDEIKGYGVQ</sequence>
<dbReference type="PANTHER" id="PTHR23149">
    <property type="entry name" value="G PATCH DOMAIN CONTAINING PROTEIN"/>
    <property type="match status" value="1"/>
</dbReference>
<keyword evidence="3" id="KW-1185">Reference proteome</keyword>
<feature type="region of interest" description="Disordered" evidence="1">
    <location>
        <begin position="437"/>
        <end position="470"/>
    </location>
</feature>
<organism evidence="3 4">
    <name type="scientific">Ceratina calcarata</name>
    <dbReference type="NCBI Taxonomy" id="156304"/>
    <lineage>
        <taxon>Eukaryota</taxon>
        <taxon>Metazoa</taxon>
        <taxon>Ecdysozoa</taxon>
        <taxon>Arthropoda</taxon>
        <taxon>Hexapoda</taxon>
        <taxon>Insecta</taxon>
        <taxon>Pterygota</taxon>
        <taxon>Neoptera</taxon>
        <taxon>Endopterygota</taxon>
        <taxon>Hymenoptera</taxon>
        <taxon>Apocrita</taxon>
        <taxon>Aculeata</taxon>
        <taxon>Apoidea</taxon>
        <taxon>Anthophila</taxon>
        <taxon>Apidae</taxon>
        <taxon>Ceratina</taxon>
        <taxon>Zadontomerus</taxon>
    </lineage>
</organism>
<evidence type="ECO:0000313" key="3">
    <source>
        <dbReference type="Proteomes" id="UP000694925"/>
    </source>
</evidence>
<dbReference type="KEGG" id="ccal:108624156"/>
<dbReference type="InterPro" id="IPR050656">
    <property type="entry name" value="PINX1"/>
</dbReference>
<feature type="compositionally biased region" description="Basic residues" evidence="1">
    <location>
        <begin position="449"/>
        <end position="460"/>
    </location>
</feature>
<evidence type="ECO:0000256" key="1">
    <source>
        <dbReference type="SAM" id="MobiDB-lite"/>
    </source>
</evidence>
<dbReference type="GO" id="GO:0003676">
    <property type="term" value="F:nucleic acid binding"/>
    <property type="evidence" value="ECO:0007669"/>
    <property type="project" value="InterPro"/>
</dbReference>
<feature type="region of interest" description="Disordered" evidence="1">
    <location>
        <begin position="616"/>
        <end position="827"/>
    </location>
</feature>